<keyword evidence="1" id="KW-0812">Transmembrane</keyword>
<dbReference type="Pfam" id="PF17369">
    <property type="entry name" value="DUF5391"/>
    <property type="match status" value="1"/>
</dbReference>
<keyword evidence="1" id="KW-1133">Transmembrane helix</keyword>
<dbReference type="Proteomes" id="UP000242662">
    <property type="component" value="Unassembled WGS sequence"/>
</dbReference>
<evidence type="ECO:0000313" key="4">
    <source>
        <dbReference type="Proteomes" id="UP000242662"/>
    </source>
</evidence>
<feature type="transmembrane region" description="Helical" evidence="1">
    <location>
        <begin position="47"/>
        <end position="66"/>
    </location>
</feature>
<evidence type="ECO:0000256" key="2">
    <source>
        <dbReference type="SAM" id="SignalP"/>
    </source>
</evidence>
<keyword evidence="4" id="KW-1185">Reference proteome</keyword>
<evidence type="ECO:0000256" key="1">
    <source>
        <dbReference type="SAM" id="Phobius"/>
    </source>
</evidence>
<keyword evidence="1" id="KW-0472">Membrane</keyword>
<dbReference type="AlphaFoldDB" id="A0A1G6GPH0"/>
<protein>
    <submittedName>
        <fullName evidence="3">Uncharacterized protein</fullName>
    </submittedName>
</protein>
<proteinExistence type="predicted"/>
<dbReference type="STRING" id="1464122.SAMN05421737_101326"/>
<feature type="signal peptide" evidence="2">
    <location>
        <begin position="1"/>
        <end position="31"/>
    </location>
</feature>
<dbReference type="InterPro" id="IPR020204">
    <property type="entry name" value="Uncharacterised_YxaJ"/>
</dbReference>
<feature type="chain" id="PRO_5017264892" evidence="2">
    <location>
        <begin position="32"/>
        <end position="142"/>
    </location>
</feature>
<name>A0A1G6GPH0_9BACI</name>
<accession>A0A1G6GPH0</accession>
<sequence length="142" mass="15280">MNHKKRAVTLVTILSALFCSGIIVAGSLSSAATSGPTTNQFGDVGMWVAIGMMLIPYVICLVPYALGINSMKYVMAVCNVIGLMMALTTVAMVPIRMMTTSNMIAAGDIGLMVVAMGLMATNIIWFVVVFRREPHKVENYQV</sequence>
<reference evidence="4" key="1">
    <citation type="submission" date="2016-09" db="EMBL/GenBank/DDBJ databases">
        <authorList>
            <person name="Varghese N."/>
            <person name="Submissions S."/>
        </authorList>
    </citation>
    <scope>NUCLEOTIDE SEQUENCE [LARGE SCALE GENOMIC DNA]</scope>
    <source>
        <strain evidence="4">25nlg</strain>
    </source>
</reference>
<dbReference type="OrthoDB" id="2939127at2"/>
<dbReference type="RefSeq" id="WP_090774538.1">
    <property type="nucleotide sequence ID" value="NZ_FMYM01000001.1"/>
</dbReference>
<feature type="transmembrane region" description="Helical" evidence="1">
    <location>
        <begin position="73"/>
        <end position="97"/>
    </location>
</feature>
<evidence type="ECO:0000313" key="3">
    <source>
        <dbReference type="EMBL" id="SDB83831.1"/>
    </source>
</evidence>
<keyword evidence="2" id="KW-0732">Signal</keyword>
<organism evidence="3 4">
    <name type="scientific">Shouchella lonarensis</name>
    <dbReference type="NCBI Taxonomy" id="1464122"/>
    <lineage>
        <taxon>Bacteria</taxon>
        <taxon>Bacillati</taxon>
        <taxon>Bacillota</taxon>
        <taxon>Bacilli</taxon>
        <taxon>Bacillales</taxon>
        <taxon>Bacillaceae</taxon>
        <taxon>Shouchella</taxon>
    </lineage>
</organism>
<dbReference type="EMBL" id="FMYM01000001">
    <property type="protein sequence ID" value="SDB83831.1"/>
    <property type="molecule type" value="Genomic_DNA"/>
</dbReference>
<feature type="transmembrane region" description="Helical" evidence="1">
    <location>
        <begin position="109"/>
        <end position="130"/>
    </location>
</feature>
<gene>
    <name evidence="3" type="ORF">SAMN05421737_101326</name>
</gene>